<accession>A0A9D4NCY8</accession>
<gene>
    <name evidence="2" type="ORF">DPMN_015608</name>
</gene>
<dbReference type="EMBL" id="JAIWYP010000001">
    <property type="protein sequence ID" value="KAH3891504.1"/>
    <property type="molecule type" value="Genomic_DNA"/>
</dbReference>
<comment type="caution">
    <text evidence="2">The sequence shown here is derived from an EMBL/GenBank/DDBJ whole genome shotgun (WGS) entry which is preliminary data.</text>
</comment>
<reference evidence="2" key="1">
    <citation type="journal article" date="2019" name="bioRxiv">
        <title>The Genome of the Zebra Mussel, Dreissena polymorpha: A Resource for Invasive Species Research.</title>
        <authorList>
            <person name="McCartney M.A."/>
            <person name="Auch B."/>
            <person name="Kono T."/>
            <person name="Mallez S."/>
            <person name="Zhang Y."/>
            <person name="Obille A."/>
            <person name="Becker A."/>
            <person name="Abrahante J.E."/>
            <person name="Garbe J."/>
            <person name="Badalamenti J.P."/>
            <person name="Herman A."/>
            <person name="Mangelson H."/>
            <person name="Liachko I."/>
            <person name="Sullivan S."/>
            <person name="Sone E.D."/>
            <person name="Koren S."/>
            <person name="Silverstein K.A.T."/>
            <person name="Beckman K.B."/>
            <person name="Gohl D.M."/>
        </authorList>
    </citation>
    <scope>NUCLEOTIDE SEQUENCE</scope>
    <source>
        <strain evidence="2">Duluth1</strain>
        <tissue evidence="2">Whole animal</tissue>
    </source>
</reference>
<reference evidence="2" key="2">
    <citation type="submission" date="2020-11" db="EMBL/GenBank/DDBJ databases">
        <authorList>
            <person name="McCartney M.A."/>
            <person name="Auch B."/>
            <person name="Kono T."/>
            <person name="Mallez S."/>
            <person name="Becker A."/>
            <person name="Gohl D.M."/>
            <person name="Silverstein K.A.T."/>
            <person name="Koren S."/>
            <person name="Bechman K.B."/>
            <person name="Herman A."/>
            <person name="Abrahante J.E."/>
            <person name="Garbe J."/>
        </authorList>
    </citation>
    <scope>NUCLEOTIDE SEQUENCE</scope>
    <source>
        <strain evidence="2">Duluth1</strain>
        <tissue evidence="2">Whole animal</tissue>
    </source>
</reference>
<dbReference type="PANTHER" id="PTHR34415:SF1">
    <property type="entry name" value="INTEGRASE CATALYTIC DOMAIN-CONTAINING PROTEIN"/>
    <property type="match status" value="1"/>
</dbReference>
<dbReference type="Proteomes" id="UP000828390">
    <property type="component" value="Unassembled WGS sequence"/>
</dbReference>
<dbReference type="AlphaFoldDB" id="A0A9D4NCY8"/>
<sequence>MSQESSASTIPYEISQGQDDIFIEELNLVDILYFQNRPKSISIDDNSSRDELELNENVPSSDSDEDINYESDCSESELSVLNEPGAVSVPIEMSLFDLKEEEKINKFKIQTCGCSSFHNKPCSNVIDLQKAISFRQYCHELSNDELDLVIKSHLITHRHQGPLTVGLKHKNKERERNRQQFHFYGVQICRKTFCFLHDIGKQKLSSISKSLDSDGVTPRVHGLKGKQPANSLSYSDKEHIQEFLCKYASDNALPLPGRLPNFRKFGVLLLPSDKCMADIHSLYQKTATESGLRNVSLSTFTRIWRQLCPHIVLSKPMTDLCQKCQQFSNKLLCSGSMDEEEKSVLLAAYNEHVSLAKLERDFYRQQCVDSKHVCSENNTFEGVFLFENCIIIVVSSHFLLK</sequence>
<proteinExistence type="predicted"/>
<protein>
    <submittedName>
        <fullName evidence="2">Uncharacterized protein</fullName>
    </submittedName>
</protein>
<evidence type="ECO:0000313" key="2">
    <source>
        <dbReference type="EMBL" id="KAH3891504.1"/>
    </source>
</evidence>
<name>A0A9D4NCY8_DREPO</name>
<organism evidence="2 3">
    <name type="scientific">Dreissena polymorpha</name>
    <name type="common">Zebra mussel</name>
    <name type="synonym">Mytilus polymorpha</name>
    <dbReference type="NCBI Taxonomy" id="45954"/>
    <lineage>
        <taxon>Eukaryota</taxon>
        <taxon>Metazoa</taxon>
        <taxon>Spiralia</taxon>
        <taxon>Lophotrochozoa</taxon>
        <taxon>Mollusca</taxon>
        <taxon>Bivalvia</taxon>
        <taxon>Autobranchia</taxon>
        <taxon>Heteroconchia</taxon>
        <taxon>Euheterodonta</taxon>
        <taxon>Imparidentia</taxon>
        <taxon>Neoheterodontei</taxon>
        <taxon>Myida</taxon>
        <taxon>Dreissenoidea</taxon>
        <taxon>Dreissenidae</taxon>
        <taxon>Dreissena</taxon>
    </lineage>
</organism>
<dbReference type="PANTHER" id="PTHR34415">
    <property type="entry name" value="INTEGRASE CATALYTIC DOMAIN-CONTAINING PROTEIN"/>
    <property type="match status" value="1"/>
</dbReference>
<feature type="region of interest" description="Disordered" evidence="1">
    <location>
        <begin position="44"/>
        <end position="69"/>
    </location>
</feature>
<evidence type="ECO:0000313" key="3">
    <source>
        <dbReference type="Proteomes" id="UP000828390"/>
    </source>
</evidence>
<keyword evidence="3" id="KW-1185">Reference proteome</keyword>
<evidence type="ECO:0000256" key="1">
    <source>
        <dbReference type="SAM" id="MobiDB-lite"/>
    </source>
</evidence>